<gene>
    <name evidence="1" type="ORF">Rai3103_02675</name>
</gene>
<keyword evidence="2" id="KW-1185">Reference proteome</keyword>
<sequence>MTAYASPLAESGGESVSRAVLKEMGIPEPVLQYEIRTPAGEFVARTDMAWPQDRTVGEFDGALKYRRGASTRDVDPGRIVYEEKRREDAIRGLGWEMVRWGWADLDDPEALAAHIRHALARGRMRAKYEQAALGRAS</sequence>
<evidence type="ECO:0000313" key="1">
    <source>
        <dbReference type="EMBL" id="QGF22767.1"/>
    </source>
</evidence>
<reference evidence="1 2" key="1">
    <citation type="submission" date="2019-10" db="EMBL/GenBank/DDBJ databases">
        <title>Genomic analysis of Raineyella sp. CBA3103.</title>
        <authorList>
            <person name="Roh S.W."/>
        </authorList>
    </citation>
    <scope>NUCLEOTIDE SEQUENCE [LARGE SCALE GENOMIC DNA]</scope>
    <source>
        <strain evidence="1 2">CBA3103</strain>
    </source>
</reference>
<evidence type="ECO:0000313" key="2">
    <source>
        <dbReference type="Proteomes" id="UP000386847"/>
    </source>
</evidence>
<accession>A0A5Q2FAL2</accession>
<dbReference type="AlphaFoldDB" id="A0A5Q2FAL2"/>
<protein>
    <submittedName>
        <fullName evidence="1">Uncharacterized protein</fullName>
    </submittedName>
</protein>
<name>A0A5Q2FAL2_9ACTN</name>
<dbReference type="EMBL" id="CP045725">
    <property type="protein sequence ID" value="QGF22767.1"/>
    <property type="molecule type" value="Genomic_DNA"/>
</dbReference>
<dbReference type="KEGG" id="rain:Rai3103_02675"/>
<proteinExistence type="predicted"/>
<dbReference type="Proteomes" id="UP000386847">
    <property type="component" value="Chromosome"/>
</dbReference>
<organism evidence="1 2">
    <name type="scientific">Raineyella fluvialis</name>
    <dbReference type="NCBI Taxonomy" id="2662261"/>
    <lineage>
        <taxon>Bacteria</taxon>
        <taxon>Bacillati</taxon>
        <taxon>Actinomycetota</taxon>
        <taxon>Actinomycetes</taxon>
        <taxon>Propionibacteriales</taxon>
        <taxon>Propionibacteriaceae</taxon>
        <taxon>Raineyella</taxon>
    </lineage>
</organism>